<dbReference type="Gene3D" id="1.10.510.10">
    <property type="entry name" value="Transferase(Phosphotransferase) domain 1"/>
    <property type="match status" value="1"/>
</dbReference>
<evidence type="ECO:0000313" key="2">
    <source>
        <dbReference type="EMBL" id="CDW76819.1"/>
    </source>
</evidence>
<evidence type="ECO:0000259" key="1">
    <source>
        <dbReference type="PROSITE" id="PS50011"/>
    </source>
</evidence>
<name>A0A078A4K2_STYLE</name>
<organism evidence="2 3">
    <name type="scientific">Stylonychia lemnae</name>
    <name type="common">Ciliate</name>
    <dbReference type="NCBI Taxonomy" id="5949"/>
    <lineage>
        <taxon>Eukaryota</taxon>
        <taxon>Sar</taxon>
        <taxon>Alveolata</taxon>
        <taxon>Ciliophora</taxon>
        <taxon>Intramacronucleata</taxon>
        <taxon>Spirotrichea</taxon>
        <taxon>Stichotrichia</taxon>
        <taxon>Sporadotrichida</taxon>
        <taxon>Oxytrichidae</taxon>
        <taxon>Stylonychinae</taxon>
        <taxon>Stylonychia</taxon>
    </lineage>
</organism>
<dbReference type="InterPro" id="IPR011009">
    <property type="entry name" value="Kinase-like_dom_sf"/>
</dbReference>
<gene>
    <name evidence="2" type="primary">Contig5712.g6109</name>
    <name evidence="2" type="ORF">STYLEM_5782</name>
</gene>
<dbReference type="Proteomes" id="UP000039865">
    <property type="component" value="Unassembled WGS sequence"/>
</dbReference>
<dbReference type="InParanoid" id="A0A078A4K2"/>
<dbReference type="AlphaFoldDB" id="A0A078A4K2"/>
<protein>
    <submittedName>
        <fullName evidence="2">Ck1 ck1 ck1-d protein kinase</fullName>
    </submittedName>
</protein>
<dbReference type="GO" id="GO:0005524">
    <property type="term" value="F:ATP binding"/>
    <property type="evidence" value="ECO:0007669"/>
    <property type="project" value="InterPro"/>
</dbReference>
<proteinExistence type="predicted"/>
<keyword evidence="3" id="KW-1185">Reference proteome</keyword>
<dbReference type="PROSITE" id="PS50011">
    <property type="entry name" value="PROTEIN_KINASE_DOM"/>
    <property type="match status" value="1"/>
</dbReference>
<sequence>MNEQRKSEKQNEIGQIPRIPILYGYGNEKVENGIQGQLQVFEEIVNLMRCFHSYNWIHNDIKPDNFMVKMNKEDNKGIVFLIDFGGIKEYSQAKFDKYNDKFPLQGQTLPWLQLCLDYGKAHNKNEILEKIKDLKIKLEPDPNQFGLFENALIKQIKDFEKLRSEKPSKYTTQIDYDLIIEKIMSKYESTNSRKLKNEKLKSQL</sequence>
<keyword evidence="2" id="KW-0418">Kinase</keyword>
<dbReference type="GO" id="GO:0004672">
    <property type="term" value="F:protein kinase activity"/>
    <property type="evidence" value="ECO:0007669"/>
    <property type="project" value="InterPro"/>
</dbReference>
<feature type="domain" description="Protein kinase" evidence="1">
    <location>
        <begin position="1"/>
        <end position="204"/>
    </location>
</feature>
<keyword evidence="2" id="KW-0808">Transferase</keyword>
<dbReference type="InterPro" id="IPR000719">
    <property type="entry name" value="Prot_kinase_dom"/>
</dbReference>
<dbReference type="EMBL" id="CCKQ01005572">
    <property type="protein sequence ID" value="CDW76819.1"/>
    <property type="molecule type" value="Genomic_DNA"/>
</dbReference>
<reference evidence="2 3" key="1">
    <citation type="submission" date="2014-06" db="EMBL/GenBank/DDBJ databases">
        <authorList>
            <person name="Swart Estienne"/>
        </authorList>
    </citation>
    <scope>NUCLEOTIDE SEQUENCE [LARGE SCALE GENOMIC DNA]</scope>
    <source>
        <strain evidence="2 3">130c</strain>
    </source>
</reference>
<evidence type="ECO:0000313" key="3">
    <source>
        <dbReference type="Proteomes" id="UP000039865"/>
    </source>
</evidence>
<dbReference type="OrthoDB" id="4062651at2759"/>
<dbReference type="SUPFAM" id="SSF56112">
    <property type="entry name" value="Protein kinase-like (PK-like)"/>
    <property type="match status" value="1"/>
</dbReference>
<accession>A0A078A4K2</accession>